<reference evidence="3" key="2">
    <citation type="submission" date="2020-09" db="EMBL/GenBank/DDBJ databases">
        <authorList>
            <person name="Sun Q."/>
            <person name="Zhou Y."/>
        </authorList>
    </citation>
    <scope>NUCLEOTIDE SEQUENCE</scope>
    <source>
        <strain evidence="3">CGMCC 1.15152</strain>
    </source>
</reference>
<dbReference type="SUPFAM" id="SSF53756">
    <property type="entry name" value="UDP-Glycosyltransferase/glycogen phosphorylase"/>
    <property type="match status" value="1"/>
</dbReference>
<sequence>MSAAPNGSTSLPKGRFFALTWTIPDNYGGLTSAMLHRSRAFVRLGAVPVEILTFKDGPDYADIQRRLLANGEMLPGMRLTNLWEWLREHDVVPSASPLGASQRAFTPLGADRSYRSVHRGGMELQRSRLAADGKTVLQTDYYRPDGSLLVSDRQDTTEAGTRGGRSVVLCDGDGQPARSWGSKWALYRYWLDQLTAGDEDCYLIADSKPVSRFLHTYRRRRRTTMAVIHGSHLAGSIGPWGRLRPSRAEVFRHLDGYDAVVFLTDRQRRDVSLMFGRRSNLRVIPNSRVMSTPPGWERSPSSGIVLGALSRLKRPEHAVRAVRLARRFDKNVSLDIYGGGPQRPALERLISDAERHGPIRLHGYDRDARDRLSSASFLLLTSRSEGFGLVLLEAMSAGCIPIAYDIRYGPADLIQHGRNGFLITRGNLPGLARAILRLQRMPPRQVTQMREAARRTAEKYRDEATVPLWAKELDVARKRNRETLSAS</sequence>
<dbReference type="PANTHER" id="PTHR12526:SF630">
    <property type="entry name" value="GLYCOSYLTRANSFERASE"/>
    <property type="match status" value="1"/>
</dbReference>
<gene>
    <name evidence="3" type="ORF">GCM10010915_12710</name>
</gene>
<feature type="domain" description="Glycosyl transferase family 1" evidence="2">
    <location>
        <begin position="304"/>
        <end position="455"/>
    </location>
</feature>
<proteinExistence type="predicted"/>
<dbReference type="Proteomes" id="UP000633205">
    <property type="component" value="Unassembled WGS sequence"/>
</dbReference>
<protein>
    <recommendedName>
        <fullName evidence="2">Glycosyl transferase family 1 domain-containing protein</fullName>
    </recommendedName>
</protein>
<evidence type="ECO:0000256" key="1">
    <source>
        <dbReference type="ARBA" id="ARBA00022679"/>
    </source>
</evidence>
<name>A0A916Y7Q3_9MICO</name>
<comment type="caution">
    <text evidence="3">The sequence shown here is derived from an EMBL/GenBank/DDBJ whole genome shotgun (WGS) entry which is preliminary data.</text>
</comment>
<dbReference type="GO" id="GO:0016757">
    <property type="term" value="F:glycosyltransferase activity"/>
    <property type="evidence" value="ECO:0007669"/>
    <property type="project" value="InterPro"/>
</dbReference>
<keyword evidence="1" id="KW-0808">Transferase</keyword>
<evidence type="ECO:0000259" key="2">
    <source>
        <dbReference type="Pfam" id="PF00534"/>
    </source>
</evidence>
<dbReference type="AlphaFoldDB" id="A0A916Y7Q3"/>
<evidence type="ECO:0000313" key="4">
    <source>
        <dbReference type="Proteomes" id="UP000633205"/>
    </source>
</evidence>
<dbReference type="Pfam" id="PF00534">
    <property type="entry name" value="Glycos_transf_1"/>
    <property type="match status" value="1"/>
</dbReference>
<evidence type="ECO:0000313" key="3">
    <source>
        <dbReference type="EMBL" id="GGD33788.1"/>
    </source>
</evidence>
<dbReference type="EMBL" id="BMHO01000001">
    <property type="protein sequence ID" value="GGD33788.1"/>
    <property type="molecule type" value="Genomic_DNA"/>
</dbReference>
<keyword evidence="4" id="KW-1185">Reference proteome</keyword>
<organism evidence="3 4">
    <name type="scientific">Microbacterium faecale</name>
    <dbReference type="NCBI Taxonomy" id="1804630"/>
    <lineage>
        <taxon>Bacteria</taxon>
        <taxon>Bacillati</taxon>
        <taxon>Actinomycetota</taxon>
        <taxon>Actinomycetes</taxon>
        <taxon>Micrococcales</taxon>
        <taxon>Microbacteriaceae</taxon>
        <taxon>Microbacterium</taxon>
    </lineage>
</organism>
<dbReference type="PANTHER" id="PTHR12526">
    <property type="entry name" value="GLYCOSYLTRANSFERASE"/>
    <property type="match status" value="1"/>
</dbReference>
<dbReference type="Gene3D" id="3.40.50.2000">
    <property type="entry name" value="Glycogen Phosphorylase B"/>
    <property type="match status" value="3"/>
</dbReference>
<reference evidence="3" key="1">
    <citation type="journal article" date="2014" name="Int. J. Syst. Evol. Microbiol.">
        <title>Complete genome sequence of Corynebacterium casei LMG S-19264T (=DSM 44701T), isolated from a smear-ripened cheese.</title>
        <authorList>
            <consortium name="US DOE Joint Genome Institute (JGI-PGF)"/>
            <person name="Walter F."/>
            <person name="Albersmeier A."/>
            <person name="Kalinowski J."/>
            <person name="Ruckert C."/>
        </authorList>
    </citation>
    <scope>NUCLEOTIDE SEQUENCE</scope>
    <source>
        <strain evidence="3">CGMCC 1.15152</strain>
    </source>
</reference>
<accession>A0A916Y7Q3</accession>
<dbReference type="InterPro" id="IPR001296">
    <property type="entry name" value="Glyco_trans_1"/>
</dbReference>